<evidence type="ECO:0000256" key="1">
    <source>
        <dbReference type="ARBA" id="ARBA00001913"/>
    </source>
</evidence>
<dbReference type="Gene3D" id="3.40.50.1100">
    <property type="match status" value="2"/>
</dbReference>
<reference evidence="8 9" key="1">
    <citation type="submission" date="2021-03" db="EMBL/GenBank/DDBJ databases">
        <title>Genomic Encyclopedia of Type Strains, Phase IV (KMG-IV): sequencing the most valuable type-strain genomes for metagenomic binning, comparative biology and taxonomic classification.</title>
        <authorList>
            <person name="Goeker M."/>
        </authorList>
    </citation>
    <scope>NUCLEOTIDE SEQUENCE [LARGE SCALE GENOMIC DNA]</scope>
    <source>
        <strain evidence="8 9">DSM 26427</strain>
    </source>
</reference>
<dbReference type="NCBIfam" id="NF005454">
    <property type="entry name" value="PRK07048.1"/>
    <property type="match status" value="1"/>
</dbReference>
<dbReference type="PROSITE" id="PS00165">
    <property type="entry name" value="DEHYDRATASE_SER_THR"/>
    <property type="match status" value="1"/>
</dbReference>
<evidence type="ECO:0000259" key="7">
    <source>
        <dbReference type="Pfam" id="PF00291"/>
    </source>
</evidence>
<accession>A0ABS4EHS1</accession>
<comment type="caution">
    <text evidence="8">The sequence shown here is derived from an EMBL/GenBank/DDBJ whole genome shotgun (WGS) entry which is preliminary data.</text>
</comment>
<evidence type="ECO:0000313" key="8">
    <source>
        <dbReference type="EMBL" id="MBP1857493.1"/>
    </source>
</evidence>
<feature type="domain" description="Tryptophan synthase beta chain-like PALP" evidence="7">
    <location>
        <begin position="62"/>
        <end position="346"/>
    </location>
</feature>
<dbReference type="EMBL" id="JAGGJV010000001">
    <property type="protein sequence ID" value="MBP1857493.1"/>
    <property type="molecule type" value="Genomic_DNA"/>
</dbReference>
<dbReference type="PANTHER" id="PTHR43050:SF1">
    <property type="entry name" value="SERINE RACEMASE"/>
    <property type="match status" value="1"/>
</dbReference>
<evidence type="ECO:0000256" key="3">
    <source>
        <dbReference type="ARBA" id="ARBA00001936"/>
    </source>
</evidence>
<dbReference type="RefSeq" id="WP_327791205.1">
    <property type="nucleotide sequence ID" value="NZ_JAGGJV010000001.1"/>
</dbReference>
<comment type="cofactor">
    <cofactor evidence="1">
        <name>Ca(2+)</name>
        <dbReference type="ChEBI" id="CHEBI:29108"/>
    </cofactor>
</comment>
<dbReference type="InterPro" id="IPR000634">
    <property type="entry name" value="Ser/Thr_deHydtase_PyrdxlP-BS"/>
</dbReference>
<protein>
    <submittedName>
        <fullName evidence="8">Threonine dehydratase</fullName>
        <ecNumber evidence="8">4.3.1.19</ecNumber>
    </submittedName>
</protein>
<dbReference type="InterPro" id="IPR001926">
    <property type="entry name" value="TrpB-like_PALP"/>
</dbReference>
<keyword evidence="9" id="KW-1185">Reference proteome</keyword>
<dbReference type="EC" id="4.3.1.19" evidence="8"/>
<dbReference type="PANTHER" id="PTHR43050">
    <property type="entry name" value="SERINE / THREONINE RACEMASE FAMILY MEMBER"/>
    <property type="match status" value="1"/>
</dbReference>
<evidence type="ECO:0000256" key="5">
    <source>
        <dbReference type="ARBA" id="ARBA00022842"/>
    </source>
</evidence>
<comment type="cofactor">
    <cofactor evidence="4">
        <name>Mg(2+)</name>
        <dbReference type="ChEBI" id="CHEBI:18420"/>
    </cofactor>
</comment>
<dbReference type="Proteomes" id="UP000823786">
    <property type="component" value="Unassembled WGS sequence"/>
</dbReference>
<keyword evidence="5" id="KW-0460">Magnesium</keyword>
<sequence length="361" mass="38354">MTVTIVLLRRMSQPRELVFRDFDNGTISEARLTTISNVTPALRLPTFDDVKAGRERISGMAHVTPVLTSRTADAMAGASLFFKAENLQRGGAFKFRGAYNSIAALEPAVRRNGVVAFSSGNHAQALAYAAKLFGISAVIIMPQDTPAMKVAATRGYGAEVVFYDRYTEDREAISQQIATKRGATLIPPYDHADVIAGQGTAALELIEEVGEIDYLVVPLGGGGLLAGSALSAKALAPGCRIIGVEPEAGDDGRQSLLKGEIVRIPVPKSIADGALTTYLGQHNFPILKRDVDDIVTVSDAQLIETMRFFAERMKIIVEPTGCLAAAAVLHGTIACQGKRVGIVLSGGNVDLKTFSALLDGR</sequence>
<dbReference type="GO" id="GO:0004794">
    <property type="term" value="F:threonine deaminase activity"/>
    <property type="evidence" value="ECO:0007669"/>
    <property type="project" value="UniProtKB-EC"/>
</dbReference>
<dbReference type="SUPFAM" id="SSF53686">
    <property type="entry name" value="Tryptophan synthase beta subunit-like PLP-dependent enzymes"/>
    <property type="match status" value="1"/>
</dbReference>
<dbReference type="CDD" id="cd01562">
    <property type="entry name" value="Thr-dehyd"/>
    <property type="match status" value="1"/>
</dbReference>
<evidence type="ECO:0000256" key="6">
    <source>
        <dbReference type="ARBA" id="ARBA00022898"/>
    </source>
</evidence>
<proteinExistence type="predicted"/>
<keyword evidence="6" id="KW-0663">Pyridoxal phosphate</keyword>
<evidence type="ECO:0000313" key="9">
    <source>
        <dbReference type="Proteomes" id="UP000823786"/>
    </source>
</evidence>
<dbReference type="InterPro" id="IPR036052">
    <property type="entry name" value="TrpB-like_PALP_sf"/>
</dbReference>
<dbReference type="Pfam" id="PF00291">
    <property type="entry name" value="PALP"/>
    <property type="match status" value="1"/>
</dbReference>
<keyword evidence="8" id="KW-0456">Lyase</keyword>
<evidence type="ECO:0000256" key="4">
    <source>
        <dbReference type="ARBA" id="ARBA00001946"/>
    </source>
</evidence>
<comment type="cofactor">
    <cofactor evidence="3">
        <name>Mn(2+)</name>
        <dbReference type="ChEBI" id="CHEBI:29035"/>
    </cofactor>
</comment>
<evidence type="ECO:0000256" key="2">
    <source>
        <dbReference type="ARBA" id="ARBA00001933"/>
    </source>
</evidence>
<comment type="cofactor">
    <cofactor evidence="2">
        <name>pyridoxal 5'-phosphate</name>
        <dbReference type="ChEBI" id="CHEBI:597326"/>
    </cofactor>
</comment>
<name>A0ABS4EHS1_9HYPH</name>
<gene>
    <name evidence="8" type="ORF">J2Z75_000973</name>
</gene>
<organism evidence="8 9">
    <name type="scientific">Rhizobium herbae</name>
    <dbReference type="NCBI Taxonomy" id="508661"/>
    <lineage>
        <taxon>Bacteria</taxon>
        <taxon>Pseudomonadati</taxon>
        <taxon>Pseudomonadota</taxon>
        <taxon>Alphaproteobacteria</taxon>
        <taxon>Hyphomicrobiales</taxon>
        <taxon>Rhizobiaceae</taxon>
        <taxon>Rhizobium/Agrobacterium group</taxon>
        <taxon>Rhizobium</taxon>
    </lineage>
</organism>